<dbReference type="InterPro" id="IPR000073">
    <property type="entry name" value="AB_hydrolase_1"/>
</dbReference>
<dbReference type="Proteomes" id="UP000254631">
    <property type="component" value="Unassembled WGS sequence"/>
</dbReference>
<keyword evidence="1 3" id="KW-0378">Hydrolase</keyword>
<dbReference type="Gene3D" id="3.40.50.1820">
    <property type="entry name" value="alpha/beta hydrolase"/>
    <property type="match status" value="1"/>
</dbReference>
<dbReference type="GO" id="GO:0016020">
    <property type="term" value="C:membrane"/>
    <property type="evidence" value="ECO:0007669"/>
    <property type="project" value="TreeGrafter"/>
</dbReference>
<dbReference type="RefSeq" id="WP_013101567.1">
    <property type="nucleotide sequence ID" value="NZ_BAZA01000212.1"/>
</dbReference>
<dbReference type="InterPro" id="IPR050266">
    <property type="entry name" value="AB_hydrolase_sf"/>
</dbReference>
<accession>A0A131F9F7</accession>
<reference evidence="3 4" key="1">
    <citation type="submission" date="2018-06" db="EMBL/GenBank/DDBJ databases">
        <authorList>
            <consortium name="Pathogen Informatics"/>
            <person name="Doyle S."/>
        </authorList>
    </citation>
    <scope>NUCLEOTIDE SEQUENCE [LARGE SCALE GENOMIC DNA]</scope>
    <source>
        <strain evidence="3 4">NCTC12000</strain>
    </source>
</reference>
<dbReference type="PANTHER" id="PTHR43798">
    <property type="entry name" value="MONOACYLGLYCEROL LIPASE"/>
    <property type="match status" value="1"/>
</dbReference>
<organism evidence="3 4">
    <name type="scientific">Legionella pneumophila</name>
    <dbReference type="NCBI Taxonomy" id="446"/>
    <lineage>
        <taxon>Bacteria</taxon>
        <taxon>Pseudomonadati</taxon>
        <taxon>Pseudomonadota</taxon>
        <taxon>Gammaproteobacteria</taxon>
        <taxon>Legionellales</taxon>
        <taxon>Legionellaceae</taxon>
        <taxon>Legionella</taxon>
    </lineage>
</organism>
<dbReference type="PANTHER" id="PTHR43798:SF31">
    <property type="entry name" value="AB HYDROLASE SUPERFAMILY PROTEIN YCLE"/>
    <property type="match status" value="1"/>
</dbReference>
<protein>
    <submittedName>
        <fullName evidence="3">Hydrolase</fullName>
        <ecNumber evidence="3">3.1.1.10</ecNumber>
    </submittedName>
</protein>
<dbReference type="EC" id="3.1.1.10" evidence="3"/>
<evidence type="ECO:0000259" key="2">
    <source>
        <dbReference type="Pfam" id="PF00561"/>
    </source>
</evidence>
<name>A0A131F9F7_LEGPN</name>
<evidence type="ECO:0000256" key="1">
    <source>
        <dbReference type="ARBA" id="ARBA00022801"/>
    </source>
</evidence>
<dbReference type="GO" id="GO:0050357">
    <property type="term" value="F:tropinesterase activity"/>
    <property type="evidence" value="ECO:0007669"/>
    <property type="project" value="UniProtKB-EC"/>
</dbReference>
<evidence type="ECO:0000313" key="4">
    <source>
        <dbReference type="Proteomes" id="UP000254631"/>
    </source>
</evidence>
<dbReference type="SUPFAM" id="SSF53474">
    <property type="entry name" value="alpha/beta-Hydrolases"/>
    <property type="match status" value="1"/>
</dbReference>
<gene>
    <name evidence="3" type="ORF">NCTC12000_02053</name>
</gene>
<proteinExistence type="predicted"/>
<dbReference type="Pfam" id="PF00561">
    <property type="entry name" value="Abhydrolase_1"/>
    <property type="match status" value="1"/>
</dbReference>
<sequence length="300" mass="34345">MKKNSLLAISEEGFHHIAYTEWGIFEPELPTVICVHGYTRNSRDFDELANYLSSKGRHVFCPDIAGRGDSSWFKNPRYYNFTQYIKDMTVLMARTNAHQIDWIGTSMGGIIGMILAAMPNSPINKLVLNDIGPQIPIHGLRRIAKYAGKDPDFKSLEEAKQHFKASYADFGITNEEQWDIFTKNSVEQRGPNLYVTKMDPAIKRSKSILQIISEFFRHPHKALEGIFYDINLWSIWKQIKCPVLVIRGVNSDILTSEIITQMKKTHALTEVYEVENAGHAPALLDLTIHQRIEDWLATHQ</sequence>
<feature type="domain" description="AB hydrolase-1" evidence="2">
    <location>
        <begin position="30"/>
        <end position="282"/>
    </location>
</feature>
<dbReference type="AlphaFoldDB" id="A0A131F9F7"/>
<dbReference type="InterPro" id="IPR029058">
    <property type="entry name" value="AB_hydrolase_fold"/>
</dbReference>
<dbReference type="EMBL" id="UGOL01000001">
    <property type="protein sequence ID" value="STX80046.1"/>
    <property type="molecule type" value="Genomic_DNA"/>
</dbReference>
<evidence type="ECO:0000313" key="3">
    <source>
        <dbReference type="EMBL" id="STX80046.1"/>
    </source>
</evidence>